<keyword evidence="2" id="KW-1185">Reference proteome</keyword>
<protein>
    <submittedName>
        <fullName evidence="1">Uncharacterized protein</fullName>
    </submittedName>
</protein>
<name>A0A0R3KJH8_9BRAD</name>
<dbReference type="EMBL" id="LLXZ01000205">
    <property type="protein sequence ID" value="KRQ95626.1"/>
    <property type="molecule type" value="Genomic_DNA"/>
</dbReference>
<evidence type="ECO:0000313" key="1">
    <source>
        <dbReference type="EMBL" id="KRQ95626.1"/>
    </source>
</evidence>
<comment type="caution">
    <text evidence="1">The sequence shown here is derived from an EMBL/GenBank/DDBJ whole genome shotgun (WGS) entry which is preliminary data.</text>
</comment>
<dbReference type="RefSeq" id="WP_057840049.1">
    <property type="nucleotide sequence ID" value="NZ_LLXZ01000205.1"/>
</dbReference>
<gene>
    <name evidence="1" type="ORF">CQ12_03290</name>
</gene>
<dbReference type="Proteomes" id="UP000050863">
    <property type="component" value="Unassembled WGS sequence"/>
</dbReference>
<reference evidence="1 2" key="1">
    <citation type="submission" date="2014-03" db="EMBL/GenBank/DDBJ databases">
        <title>Bradyrhizobium valentinum sp. nov., isolated from effective nodules of Lupinus mariae-josephae, a lupine endemic of basic-lime soils in Eastern Spain.</title>
        <authorList>
            <person name="Duran D."/>
            <person name="Rey L."/>
            <person name="Navarro A."/>
            <person name="Busquets A."/>
            <person name="Imperial J."/>
            <person name="Ruiz-Argueso T."/>
        </authorList>
    </citation>
    <scope>NUCLEOTIDE SEQUENCE [LARGE SCALE GENOMIC DNA]</scope>
    <source>
        <strain evidence="1 2">PAC68</strain>
    </source>
</reference>
<evidence type="ECO:0000313" key="2">
    <source>
        <dbReference type="Proteomes" id="UP000050863"/>
    </source>
</evidence>
<dbReference type="AlphaFoldDB" id="A0A0R3KJH8"/>
<proteinExistence type="predicted"/>
<sequence length="61" mass="6945">MISEMQIHTIARQMMEKHGLTAIAQAAHNAQACESKGDIEEAKEWRHIEDAMKMMRGPHQS</sequence>
<accession>A0A0R3KJH8</accession>
<organism evidence="1 2">
    <name type="scientific">Bradyrhizobium jicamae</name>
    <dbReference type="NCBI Taxonomy" id="280332"/>
    <lineage>
        <taxon>Bacteria</taxon>
        <taxon>Pseudomonadati</taxon>
        <taxon>Pseudomonadota</taxon>
        <taxon>Alphaproteobacteria</taxon>
        <taxon>Hyphomicrobiales</taxon>
        <taxon>Nitrobacteraceae</taxon>
        <taxon>Bradyrhizobium</taxon>
    </lineage>
</organism>